<keyword evidence="1" id="KW-0732">Signal</keyword>
<sequence length="121" mass="13807">MGRTSLQRRAQLNTTAMAWHDAAIMVMLLPLVEGSSVVGISDSDLFLRHDEFAQPTKVVDFNRFNMTGEVVHYETAGDDHDQSSHPDGVSAIIIFPWISLILPLDMRPWHARLWHRRRSIT</sequence>
<keyword evidence="3" id="KW-1185">Reference proteome</keyword>
<dbReference type="EMBL" id="MZMZ02003254">
    <property type="protein sequence ID" value="RQM22191.1"/>
    <property type="molecule type" value="Genomic_DNA"/>
</dbReference>
<name>A0A425CZ01_APHAT</name>
<proteinExistence type="predicted"/>
<comment type="caution">
    <text evidence="2">The sequence shown here is derived from an EMBL/GenBank/DDBJ whole genome shotgun (WGS) entry which is preliminary data.</text>
</comment>
<dbReference type="Proteomes" id="UP000284702">
    <property type="component" value="Unassembled WGS sequence"/>
</dbReference>
<dbReference type="AlphaFoldDB" id="A0A425CZ01"/>
<gene>
    <name evidence="2" type="ORF">B5M09_009094</name>
</gene>
<feature type="chain" id="PRO_5019452670" evidence="1">
    <location>
        <begin position="35"/>
        <end position="121"/>
    </location>
</feature>
<protein>
    <submittedName>
        <fullName evidence="2">Uncharacterized protein</fullName>
    </submittedName>
</protein>
<evidence type="ECO:0000256" key="1">
    <source>
        <dbReference type="SAM" id="SignalP"/>
    </source>
</evidence>
<evidence type="ECO:0000313" key="2">
    <source>
        <dbReference type="EMBL" id="RQM22191.1"/>
    </source>
</evidence>
<reference evidence="2" key="1">
    <citation type="submission" date="2018-07" db="EMBL/GenBank/DDBJ databases">
        <title>Annotation of Aphanomyces astaci genome assembly.</title>
        <authorList>
            <person name="Studholme D.J."/>
        </authorList>
    </citation>
    <scope>NUCLEOTIDE SEQUENCE [LARGE SCALE GENOMIC DNA]</scope>
    <source>
        <strain evidence="2">Pc</strain>
    </source>
</reference>
<evidence type="ECO:0000313" key="3">
    <source>
        <dbReference type="Proteomes" id="UP000284702"/>
    </source>
</evidence>
<organism evidence="2 3">
    <name type="scientific">Aphanomyces astaci</name>
    <name type="common">Crayfish plague agent</name>
    <dbReference type="NCBI Taxonomy" id="112090"/>
    <lineage>
        <taxon>Eukaryota</taxon>
        <taxon>Sar</taxon>
        <taxon>Stramenopiles</taxon>
        <taxon>Oomycota</taxon>
        <taxon>Saprolegniomycetes</taxon>
        <taxon>Saprolegniales</taxon>
        <taxon>Verrucalvaceae</taxon>
        <taxon>Aphanomyces</taxon>
    </lineage>
</organism>
<feature type="signal peptide" evidence="1">
    <location>
        <begin position="1"/>
        <end position="34"/>
    </location>
</feature>
<accession>A0A425CZ01</accession>